<reference evidence="1" key="1">
    <citation type="journal article" date="2023" name="Science">
        <title>Genome structures resolve the early diversification of teleost fishes.</title>
        <authorList>
            <person name="Parey E."/>
            <person name="Louis A."/>
            <person name="Montfort J."/>
            <person name="Bouchez O."/>
            <person name="Roques C."/>
            <person name="Iampietro C."/>
            <person name="Lluch J."/>
            <person name="Castinel A."/>
            <person name="Donnadieu C."/>
            <person name="Desvignes T."/>
            <person name="Floi Bucao C."/>
            <person name="Jouanno E."/>
            <person name="Wen M."/>
            <person name="Mejri S."/>
            <person name="Dirks R."/>
            <person name="Jansen H."/>
            <person name="Henkel C."/>
            <person name="Chen W.J."/>
            <person name="Zahm M."/>
            <person name="Cabau C."/>
            <person name="Klopp C."/>
            <person name="Thompson A.W."/>
            <person name="Robinson-Rechavi M."/>
            <person name="Braasch I."/>
            <person name="Lecointre G."/>
            <person name="Bobe J."/>
            <person name="Postlethwait J.H."/>
            <person name="Berthelot C."/>
            <person name="Roest Crollius H."/>
            <person name="Guiguen Y."/>
        </authorList>
    </citation>
    <scope>NUCLEOTIDE SEQUENCE</scope>
    <source>
        <strain evidence="1">NC1722</strain>
    </source>
</reference>
<sequence length="120" mass="13398">MLAPLRSPPPPPRFRMEMERNIWPALKADTRSCFLPPPPTTPSLRDPGPCGDPDTFFDANGEVGANRIPLKGRAWKRQLRPSLCVIARMMSSSQHPLLVYALVPTEEKATRSLHPSPSSW</sequence>
<evidence type="ECO:0000313" key="2">
    <source>
        <dbReference type="Proteomes" id="UP001221898"/>
    </source>
</evidence>
<dbReference type="EMBL" id="JAINUG010000124">
    <property type="protein sequence ID" value="KAJ8394647.1"/>
    <property type="molecule type" value="Genomic_DNA"/>
</dbReference>
<proteinExistence type="predicted"/>
<gene>
    <name evidence="1" type="ORF">AAFF_G00044500</name>
</gene>
<keyword evidence="2" id="KW-1185">Reference proteome</keyword>
<dbReference type="Proteomes" id="UP001221898">
    <property type="component" value="Unassembled WGS sequence"/>
</dbReference>
<evidence type="ECO:0000313" key="1">
    <source>
        <dbReference type="EMBL" id="KAJ8394647.1"/>
    </source>
</evidence>
<dbReference type="AlphaFoldDB" id="A0AAD7WF19"/>
<name>A0AAD7WF19_9TELE</name>
<protein>
    <submittedName>
        <fullName evidence="1">Uncharacterized protein</fullName>
    </submittedName>
</protein>
<accession>A0AAD7WF19</accession>
<comment type="caution">
    <text evidence="1">The sequence shown here is derived from an EMBL/GenBank/DDBJ whole genome shotgun (WGS) entry which is preliminary data.</text>
</comment>
<organism evidence="1 2">
    <name type="scientific">Aldrovandia affinis</name>
    <dbReference type="NCBI Taxonomy" id="143900"/>
    <lineage>
        <taxon>Eukaryota</taxon>
        <taxon>Metazoa</taxon>
        <taxon>Chordata</taxon>
        <taxon>Craniata</taxon>
        <taxon>Vertebrata</taxon>
        <taxon>Euteleostomi</taxon>
        <taxon>Actinopterygii</taxon>
        <taxon>Neopterygii</taxon>
        <taxon>Teleostei</taxon>
        <taxon>Notacanthiformes</taxon>
        <taxon>Halosauridae</taxon>
        <taxon>Aldrovandia</taxon>
    </lineage>
</organism>